<dbReference type="InterPro" id="IPR046960">
    <property type="entry name" value="PPR_At4g14850-like_plant"/>
</dbReference>
<dbReference type="PANTHER" id="PTHR47926">
    <property type="entry name" value="PENTATRICOPEPTIDE REPEAT-CONTAINING PROTEIN"/>
    <property type="match status" value="1"/>
</dbReference>
<dbReference type="EMBL" id="CAMGYJ010000010">
    <property type="protein sequence ID" value="CAI0549389.1"/>
    <property type="molecule type" value="Genomic_DNA"/>
</dbReference>
<comment type="caution">
    <text evidence="3">The sequence shown here is derived from an EMBL/GenBank/DDBJ whole genome shotgun (WGS) entry which is preliminary data.</text>
</comment>
<dbReference type="PROSITE" id="PS51375">
    <property type="entry name" value="PPR"/>
    <property type="match status" value="1"/>
</dbReference>
<dbReference type="Gene3D" id="1.25.40.10">
    <property type="entry name" value="Tetratricopeptide repeat domain"/>
    <property type="match status" value="2"/>
</dbReference>
<dbReference type="NCBIfam" id="TIGR00756">
    <property type="entry name" value="PPR"/>
    <property type="match status" value="1"/>
</dbReference>
<dbReference type="InterPro" id="IPR011990">
    <property type="entry name" value="TPR-like_helical_dom_sf"/>
</dbReference>
<protein>
    <recommendedName>
        <fullName evidence="6">Pentatricopeptide repeat-containing protein</fullName>
    </recommendedName>
</protein>
<dbReference type="Pfam" id="PF13041">
    <property type="entry name" value="PPR_2"/>
    <property type="match status" value="1"/>
</dbReference>
<evidence type="ECO:0000313" key="3">
    <source>
        <dbReference type="EMBL" id="CAI0549367.1"/>
    </source>
</evidence>
<feature type="repeat" description="PPR" evidence="2">
    <location>
        <begin position="37"/>
        <end position="71"/>
    </location>
</feature>
<evidence type="ECO:0000256" key="1">
    <source>
        <dbReference type="ARBA" id="ARBA00022737"/>
    </source>
</evidence>
<dbReference type="AlphaFoldDB" id="A0AAV0QYM2"/>
<accession>A0AAV0QYM2</accession>
<evidence type="ECO:0000256" key="2">
    <source>
        <dbReference type="PROSITE-ProRule" id="PRU00708"/>
    </source>
</evidence>
<evidence type="ECO:0008006" key="6">
    <source>
        <dbReference type="Google" id="ProtNLM"/>
    </source>
</evidence>
<proteinExistence type="predicted"/>
<gene>
    <name evidence="3" type="ORF">LITE_LOCUS45113</name>
    <name evidence="4" type="ORF">LITE_LOCUS45131</name>
</gene>
<dbReference type="Pfam" id="PF01535">
    <property type="entry name" value="PPR"/>
    <property type="match status" value="1"/>
</dbReference>
<dbReference type="Proteomes" id="UP001154282">
    <property type="component" value="Unassembled WGS sequence"/>
</dbReference>
<dbReference type="EMBL" id="CAMGYJ010000010">
    <property type="protein sequence ID" value="CAI0549367.1"/>
    <property type="molecule type" value="Genomic_DNA"/>
</dbReference>
<keyword evidence="1" id="KW-0677">Repeat</keyword>
<reference evidence="3" key="1">
    <citation type="submission" date="2022-08" db="EMBL/GenBank/DDBJ databases">
        <authorList>
            <person name="Gutierrez-Valencia J."/>
        </authorList>
    </citation>
    <scope>NUCLEOTIDE SEQUENCE</scope>
</reference>
<dbReference type="InterPro" id="IPR002885">
    <property type="entry name" value="PPR_rpt"/>
</dbReference>
<evidence type="ECO:0000313" key="4">
    <source>
        <dbReference type="EMBL" id="CAI0549389.1"/>
    </source>
</evidence>
<evidence type="ECO:0000313" key="5">
    <source>
        <dbReference type="Proteomes" id="UP001154282"/>
    </source>
</evidence>
<keyword evidence="5" id="KW-1185">Reference proteome</keyword>
<organism evidence="3 5">
    <name type="scientific">Linum tenue</name>
    <dbReference type="NCBI Taxonomy" id="586396"/>
    <lineage>
        <taxon>Eukaryota</taxon>
        <taxon>Viridiplantae</taxon>
        <taxon>Streptophyta</taxon>
        <taxon>Embryophyta</taxon>
        <taxon>Tracheophyta</taxon>
        <taxon>Spermatophyta</taxon>
        <taxon>Magnoliopsida</taxon>
        <taxon>eudicotyledons</taxon>
        <taxon>Gunneridae</taxon>
        <taxon>Pentapetalae</taxon>
        <taxon>rosids</taxon>
        <taxon>fabids</taxon>
        <taxon>Malpighiales</taxon>
        <taxon>Linaceae</taxon>
        <taxon>Linum</taxon>
    </lineage>
</organism>
<name>A0AAV0QYM2_9ROSI</name>
<sequence length="180" mass="20319">MGSQFDPHVANTLVSVHSKCRWLADARKLFDNMFQTDLVKWNCMMAGLVQHGFMEEGSNLLKEMISAGVKPDGRTFATFLPSVADSMSFTLGKEIHGYILRHGISLDVFLKSALIDIYWYVLNGKANSALEVFRWFLQEKMSPNSLTMAIIFTCMCQPSGSETGRGIAWQNPEEWASIRR</sequence>
<dbReference type="GO" id="GO:0003723">
    <property type="term" value="F:RNA binding"/>
    <property type="evidence" value="ECO:0007669"/>
    <property type="project" value="InterPro"/>
</dbReference>
<dbReference type="GO" id="GO:0009451">
    <property type="term" value="P:RNA modification"/>
    <property type="evidence" value="ECO:0007669"/>
    <property type="project" value="InterPro"/>
</dbReference>